<dbReference type="InterPro" id="IPR019557">
    <property type="entry name" value="AminoTfrase-like_pln_mobile"/>
</dbReference>
<dbReference type="InterPro" id="IPR044824">
    <property type="entry name" value="MAIN-like"/>
</dbReference>
<sequence length="204" mass="23366">MSDANNNRVHLMYLPLLADLQDVRSYSWGSAVLAMLYYELCRTTKFDAVDIGGCLILLQLWTLYRMSFLASVRHQAYVFPLVNRDLVLRQFGCIQYIPVLPMQLGRIHRINKRGKHGNNWGPVPDIEAKPEPKLELEPEPEQLHTHFADSSYHPKLRVNDYFPSSSGHGYHSGFDIFSPVPPQYNTPPGLYPPHYSTPLGLYLP</sequence>
<gene>
    <name evidence="2" type="ORF">PVK06_026450</name>
</gene>
<evidence type="ECO:0000313" key="2">
    <source>
        <dbReference type="EMBL" id="KAK5811128.1"/>
    </source>
</evidence>
<name>A0ABR0NY17_GOSAR</name>
<comment type="caution">
    <text evidence="2">The sequence shown here is derived from an EMBL/GenBank/DDBJ whole genome shotgun (WGS) entry which is preliminary data.</text>
</comment>
<dbReference type="Pfam" id="PF10536">
    <property type="entry name" value="PMD"/>
    <property type="match status" value="1"/>
</dbReference>
<keyword evidence="3" id="KW-1185">Reference proteome</keyword>
<organism evidence="2 3">
    <name type="scientific">Gossypium arboreum</name>
    <name type="common">Tree cotton</name>
    <name type="synonym">Gossypium nanking</name>
    <dbReference type="NCBI Taxonomy" id="29729"/>
    <lineage>
        <taxon>Eukaryota</taxon>
        <taxon>Viridiplantae</taxon>
        <taxon>Streptophyta</taxon>
        <taxon>Embryophyta</taxon>
        <taxon>Tracheophyta</taxon>
        <taxon>Spermatophyta</taxon>
        <taxon>Magnoliopsida</taxon>
        <taxon>eudicotyledons</taxon>
        <taxon>Gunneridae</taxon>
        <taxon>Pentapetalae</taxon>
        <taxon>rosids</taxon>
        <taxon>malvids</taxon>
        <taxon>Malvales</taxon>
        <taxon>Malvaceae</taxon>
        <taxon>Malvoideae</taxon>
        <taxon>Gossypium</taxon>
    </lineage>
</organism>
<dbReference type="PANTHER" id="PTHR46033:SF8">
    <property type="entry name" value="PROTEIN MAINTENANCE OF MERISTEMS-LIKE"/>
    <property type="match status" value="1"/>
</dbReference>
<dbReference type="EMBL" id="JARKNE010000008">
    <property type="protein sequence ID" value="KAK5811128.1"/>
    <property type="molecule type" value="Genomic_DNA"/>
</dbReference>
<dbReference type="PANTHER" id="PTHR46033">
    <property type="entry name" value="PROTEIN MAIN-LIKE 2"/>
    <property type="match status" value="1"/>
</dbReference>
<dbReference type="Proteomes" id="UP001358586">
    <property type="component" value="Chromosome 8"/>
</dbReference>
<feature type="domain" description="Aminotransferase-like plant mobile" evidence="1">
    <location>
        <begin position="2"/>
        <end position="70"/>
    </location>
</feature>
<evidence type="ECO:0000259" key="1">
    <source>
        <dbReference type="Pfam" id="PF10536"/>
    </source>
</evidence>
<accession>A0ABR0NY17</accession>
<reference evidence="2 3" key="1">
    <citation type="submission" date="2023-03" db="EMBL/GenBank/DDBJ databases">
        <title>WGS of Gossypium arboreum.</title>
        <authorList>
            <person name="Yu D."/>
        </authorList>
    </citation>
    <scope>NUCLEOTIDE SEQUENCE [LARGE SCALE GENOMIC DNA]</scope>
    <source>
        <tissue evidence="2">Leaf</tissue>
    </source>
</reference>
<proteinExistence type="predicted"/>
<evidence type="ECO:0000313" key="3">
    <source>
        <dbReference type="Proteomes" id="UP001358586"/>
    </source>
</evidence>
<protein>
    <recommendedName>
        <fullName evidence="1">Aminotransferase-like plant mobile domain-containing protein</fullName>
    </recommendedName>
</protein>